<accession>I9UTH4</accession>
<dbReference type="Proteomes" id="UP000003566">
    <property type="component" value="Unassembled WGS sequence"/>
</dbReference>
<proteinExistence type="predicted"/>
<dbReference type="EMBL" id="AGXE01000014">
    <property type="protein sequence ID" value="EIY86071.1"/>
    <property type="molecule type" value="Genomic_DNA"/>
</dbReference>
<gene>
    <name evidence="1" type="ORF">HMPREF1074_02480</name>
</gene>
<dbReference type="HOGENOM" id="CLU_3340607_0_0_10"/>
<reference evidence="1 2" key="1">
    <citation type="submission" date="2012-02" db="EMBL/GenBank/DDBJ databases">
        <title>The Genome Sequence of Bacteroides xylanisolvens CL03T12C04.</title>
        <authorList>
            <consortium name="The Broad Institute Genome Sequencing Platform"/>
            <person name="Earl A."/>
            <person name="Ward D."/>
            <person name="Feldgarden M."/>
            <person name="Gevers D."/>
            <person name="Zitomersky N.L."/>
            <person name="Coyne M.J."/>
            <person name="Comstock L.E."/>
            <person name="Young S.K."/>
            <person name="Zeng Q."/>
            <person name="Gargeya S."/>
            <person name="Fitzgerald M."/>
            <person name="Haas B."/>
            <person name="Abouelleil A."/>
            <person name="Alvarado L."/>
            <person name="Arachchi H.M."/>
            <person name="Berlin A."/>
            <person name="Chapman S.B."/>
            <person name="Gearin G."/>
            <person name="Goldberg J."/>
            <person name="Griggs A."/>
            <person name="Gujja S."/>
            <person name="Hansen M."/>
            <person name="Heiman D."/>
            <person name="Howarth C."/>
            <person name="Larimer J."/>
            <person name="Lui A."/>
            <person name="MacDonald P.J.P."/>
            <person name="McCowen C."/>
            <person name="Montmayeur A."/>
            <person name="Murphy C."/>
            <person name="Neiman D."/>
            <person name="Pearson M."/>
            <person name="Priest M."/>
            <person name="Roberts A."/>
            <person name="Saif S."/>
            <person name="Shea T."/>
            <person name="Sisk P."/>
            <person name="Stolte C."/>
            <person name="Sykes S."/>
            <person name="Wortman J."/>
            <person name="Nusbaum C."/>
            <person name="Birren B."/>
        </authorList>
    </citation>
    <scope>NUCLEOTIDE SEQUENCE [LARGE SCALE GENOMIC DNA]</scope>
    <source>
        <strain evidence="1 2">CL03T12C04</strain>
    </source>
</reference>
<evidence type="ECO:0000313" key="2">
    <source>
        <dbReference type="Proteomes" id="UP000003566"/>
    </source>
</evidence>
<protein>
    <submittedName>
        <fullName evidence="1">Uncharacterized protein</fullName>
    </submittedName>
</protein>
<sequence>MCDTMKEGYSFYYISATGIYAFCSPVGGDWLGYIGVL</sequence>
<comment type="caution">
    <text evidence="1">The sequence shown here is derived from an EMBL/GenBank/DDBJ whole genome shotgun (WGS) entry which is preliminary data.</text>
</comment>
<evidence type="ECO:0000313" key="1">
    <source>
        <dbReference type="EMBL" id="EIY86071.1"/>
    </source>
</evidence>
<organism evidence="1 2">
    <name type="scientific">Bacteroides xylanisolvens CL03T12C04</name>
    <dbReference type="NCBI Taxonomy" id="997892"/>
    <lineage>
        <taxon>Bacteria</taxon>
        <taxon>Pseudomonadati</taxon>
        <taxon>Bacteroidota</taxon>
        <taxon>Bacteroidia</taxon>
        <taxon>Bacteroidales</taxon>
        <taxon>Bacteroidaceae</taxon>
        <taxon>Bacteroides</taxon>
    </lineage>
</organism>
<name>I9UTH4_9BACE</name>
<dbReference type="AlphaFoldDB" id="I9UTH4"/>